<reference evidence="1 2" key="1">
    <citation type="submission" date="2024-12" db="EMBL/GenBank/DDBJ databases">
        <title>Forecasting of Potato common scab and diversities of Pathogenic streptomyces spp. in china.</title>
        <authorList>
            <person name="Handique U."/>
            <person name="Wu J."/>
        </authorList>
    </citation>
    <scope>NUCLEOTIDE SEQUENCE [LARGE SCALE GENOMIC DNA]</scope>
    <source>
        <strain evidence="1 2">ZRIMU1585</strain>
    </source>
</reference>
<sequence length="90" mass="9852">MKPSVGRVVHYRSFGTPVGEYASECRAAIVAGVPEGALPVADAERAQEWDSDAVVVDLAVLNPTGLFFDRCPQSEDNHRGGTWHWPERTD</sequence>
<gene>
    <name evidence="1" type="ORF">ACKI1S_27125</name>
</gene>
<accession>A0ABW9IP12</accession>
<dbReference type="RefSeq" id="WP_369279796.1">
    <property type="nucleotide sequence ID" value="NZ_JBJVND010000008.1"/>
</dbReference>
<protein>
    <submittedName>
        <fullName evidence="1">Uncharacterized protein</fullName>
    </submittedName>
</protein>
<name>A0ABW9IP12_STRGJ</name>
<evidence type="ECO:0000313" key="2">
    <source>
        <dbReference type="Proteomes" id="UP001631993"/>
    </source>
</evidence>
<organism evidence="1 2">
    <name type="scientific">Streptomyces galilaeus</name>
    <dbReference type="NCBI Taxonomy" id="33899"/>
    <lineage>
        <taxon>Bacteria</taxon>
        <taxon>Bacillati</taxon>
        <taxon>Actinomycetota</taxon>
        <taxon>Actinomycetes</taxon>
        <taxon>Kitasatosporales</taxon>
        <taxon>Streptomycetaceae</taxon>
        <taxon>Streptomyces</taxon>
    </lineage>
</organism>
<proteinExistence type="predicted"/>
<evidence type="ECO:0000313" key="1">
    <source>
        <dbReference type="EMBL" id="MFM9649807.1"/>
    </source>
</evidence>
<dbReference type="Proteomes" id="UP001631993">
    <property type="component" value="Unassembled WGS sequence"/>
</dbReference>
<keyword evidence="2" id="KW-1185">Reference proteome</keyword>
<comment type="caution">
    <text evidence="1">The sequence shown here is derived from an EMBL/GenBank/DDBJ whole genome shotgun (WGS) entry which is preliminary data.</text>
</comment>
<dbReference type="EMBL" id="JBJVNE010000014">
    <property type="protein sequence ID" value="MFM9649807.1"/>
    <property type="molecule type" value="Genomic_DNA"/>
</dbReference>